<keyword evidence="2" id="KW-1185">Reference proteome</keyword>
<dbReference type="EMBL" id="CP136921">
    <property type="protein sequence ID" value="WOO33211.1"/>
    <property type="molecule type" value="Genomic_DNA"/>
</dbReference>
<evidence type="ECO:0000313" key="1">
    <source>
        <dbReference type="EMBL" id="WOO33211.1"/>
    </source>
</evidence>
<protein>
    <submittedName>
        <fullName evidence="1">Uncharacterized protein</fullName>
    </submittedName>
</protein>
<name>A0ABZ0J4U7_9BURK</name>
<proteinExistence type="predicted"/>
<dbReference type="RefSeq" id="WP_317702597.1">
    <property type="nucleotide sequence ID" value="NZ_CP136921.1"/>
</dbReference>
<sequence length="110" mass="12353">MQVKTSYYRDAYGWAGLSLIELGNNGVLRIITERREARHGLATCASVHLRRGAILEHRLGVDYSAVIAVSNPPRITEARVTEQHERALENLHTIRAKVEQFYLQQAAQGA</sequence>
<accession>A0ABZ0J4U7</accession>
<dbReference type="Proteomes" id="UP001303211">
    <property type="component" value="Chromosome"/>
</dbReference>
<organism evidence="1 2">
    <name type="scientific">Diaphorobacter limosus</name>
    <dbReference type="NCBI Taxonomy" id="3036128"/>
    <lineage>
        <taxon>Bacteria</taxon>
        <taxon>Pseudomonadati</taxon>
        <taxon>Pseudomonadota</taxon>
        <taxon>Betaproteobacteria</taxon>
        <taxon>Burkholderiales</taxon>
        <taxon>Comamonadaceae</taxon>
        <taxon>Diaphorobacter</taxon>
    </lineage>
</organism>
<evidence type="ECO:0000313" key="2">
    <source>
        <dbReference type="Proteomes" id="UP001303211"/>
    </source>
</evidence>
<gene>
    <name evidence="1" type="ORF">P4826_03730</name>
</gene>
<reference evidence="1 2" key="1">
    <citation type="submission" date="2023-03" db="EMBL/GenBank/DDBJ databases">
        <title>Diaphorobacter basophil sp. nov., isolated from a sewage-treatment plant.</title>
        <authorList>
            <person name="Yang K."/>
        </authorList>
    </citation>
    <scope>NUCLEOTIDE SEQUENCE [LARGE SCALE GENOMIC DNA]</scope>
    <source>
        <strain evidence="1 2">Y-1</strain>
    </source>
</reference>